<feature type="transmembrane region" description="Helical" evidence="7">
    <location>
        <begin position="192"/>
        <end position="215"/>
    </location>
</feature>
<protein>
    <submittedName>
        <fullName evidence="10">Sugar ABC transporter permease</fullName>
    </submittedName>
</protein>
<keyword evidence="5 7" id="KW-1133">Transmembrane helix</keyword>
<sequence>MTLELDARRRNDPVPDPTPRPDNTRRRRPVLHSNRTRLLFVVPALILFSSVVVAPIVANLFYAFTDWNGFSPAFNFIGLENFGRVFTDPENRQAALNTLLFATVNSVLQLGLGLALALSLFGSGKLRATLRLMIVLPIAISGVVLGFIGTIIFDPRTGLLAAWSHLPGMNWLAQNWLGDPSLAMGTVIFMNLWQWTGFTMLIFLAGLSTIPGELIESATIDGAGPWRRFAHVTWPLLAPSTTINVVMTAIGGFKVFDIVYVLTKGGPGGATETIVSRAAMQGSFGQFGYSAATNLMLTLGVLLISVLLLAALRRRELRA</sequence>
<evidence type="ECO:0000256" key="6">
    <source>
        <dbReference type="ARBA" id="ARBA00023136"/>
    </source>
</evidence>
<feature type="transmembrane region" description="Helical" evidence="7">
    <location>
        <begin position="133"/>
        <end position="153"/>
    </location>
</feature>
<evidence type="ECO:0000256" key="1">
    <source>
        <dbReference type="ARBA" id="ARBA00004651"/>
    </source>
</evidence>
<comment type="subcellular location">
    <subcellularLocation>
        <location evidence="1 7">Cell membrane</location>
        <topology evidence="1 7">Multi-pass membrane protein</topology>
    </subcellularLocation>
</comment>
<feature type="transmembrane region" description="Helical" evidence="7">
    <location>
        <begin position="99"/>
        <end position="121"/>
    </location>
</feature>
<organism evidence="10 11">
    <name type="scientific">Microbacterium dauci</name>
    <dbReference type="NCBI Taxonomy" id="3048008"/>
    <lineage>
        <taxon>Bacteria</taxon>
        <taxon>Bacillati</taxon>
        <taxon>Actinomycetota</taxon>
        <taxon>Actinomycetes</taxon>
        <taxon>Micrococcales</taxon>
        <taxon>Microbacteriaceae</taxon>
        <taxon>Microbacterium</taxon>
    </lineage>
</organism>
<dbReference type="PANTHER" id="PTHR30193:SF37">
    <property type="entry name" value="INNER MEMBRANE ABC TRANSPORTER PERMEASE PROTEIN YCJO"/>
    <property type="match status" value="1"/>
</dbReference>
<keyword evidence="11" id="KW-1185">Reference proteome</keyword>
<dbReference type="EMBL" id="JASJND010000007">
    <property type="protein sequence ID" value="MDJ1115090.1"/>
    <property type="molecule type" value="Genomic_DNA"/>
</dbReference>
<evidence type="ECO:0000256" key="5">
    <source>
        <dbReference type="ARBA" id="ARBA00022989"/>
    </source>
</evidence>
<keyword evidence="2 7" id="KW-0813">Transport</keyword>
<keyword evidence="6 7" id="KW-0472">Membrane</keyword>
<feature type="transmembrane region" description="Helical" evidence="7">
    <location>
        <begin position="287"/>
        <end position="312"/>
    </location>
</feature>
<feature type="transmembrane region" description="Helical" evidence="7">
    <location>
        <begin position="38"/>
        <end position="64"/>
    </location>
</feature>
<evidence type="ECO:0000313" key="11">
    <source>
        <dbReference type="Proteomes" id="UP001321481"/>
    </source>
</evidence>
<evidence type="ECO:0000256" key="7">
    <source>
        <dbReference type="RuleBase" id="RU363032"/>
    </source>
</evidence>
<reference evidence="10 11" key="1">
    <citation type="submission" date="2023-05" db="EMBL/GenBank/DDBJ databases">
        <title>Microbacterium dauci sp.nov., Isolated from Carrot Rhizosphere Soil.</title>
        <authorList>
            <person name="Xiao Z."/>
            <person name="Zheng J."/>
        </authorList>
    </citation>
    <scope>NUCLEOTIDE SEQUENCE [LARGE SCALE GENOMIC DNA]</scope>
    <source>
        <strain evidence="10 11">LX3-4</strain>
    </source>
</reference>
<comment type="caution">
    <text evidence="10">The sequence shown here is derived from an EMBL/GenBank/DDBJ whole genome shotgun (WGS) entry which is preliminary data.</text>
</comment>
<feature type="transmembrane region" description="Helical" evidence="7">
    <location>
        <begin position="236"/>
        <end position="256"/>
    </location>
</feature>
<gene>
    <name evidence="10" type="ORF">QNI14_11580</name>
</gene>
<feature type="region of interest" description="Disordered" evidence="8">
    <location>
        <begin position="1"/>
        <end position="28"/>
    </location>
</feature>
<dbReference type="InterPro" id="IPR035906">
    <property type="entry name" value="MetI-like_sf"/>
</dbReference>
<accession>A0ABT6ZG01</accession>
<evidence type="ECO:0000256" key="8">
    <source>
        <dbReference type="SAM" id="MobiDB-lite"/>
    </source>
</evidence>
<dbReference type="InterPro" id="IPR051393">
    <property type="entry name" value="ABC_transporter_permease"/>
</dbReference>
<dbReference type="PANTHER" id="PTHR30193">
    <property type="entry name" value="ABC TRANSPORTER PERMEASE PROTEIN"/>
    <property type="match status" value="1"/>
</dbReference>
<dbReference type="Gene3D" id="1.10.3720.10">
    <property type="entry name" value="MetI-like"/>
    <property type="match status" value="1"/>
</dbReference>
<evidence type="ECO:0000256" key="2">
    <source>
        <dbReference type="ARBA" id="ARBA00022448"/>
    </source>
</evidence>
<dbReference type="SUPFAM" id="SSF161098">
    <property type="entry name" value="MetI-like"/>
    <property type="match status" value="1"/>
</dbReference>
<evidence type="ECO:0000256" key="3">
    <source>
        <dbReference type="ARBA" id="ARBA00022475"/>
    </source>
</evidence>
<dbReference type="CDD" id="cd06261">
    <property type="entry name" value="TM_PBP2"/>
    <property type="match status" value="1"/>
</dbReference>
<evidence type="ECO:0000256" key="4">
    <source>
        <dbReference type="ARBA" id="ARBA00022692"/>
    </source>
</evidence>
<dbReference type="PROSITE" id="PS50928">
    <property type="entry name" value="ABC_TM1"/>
    <property type="match status" value="1"/>
</dbReference>
<dbReference type="Proteomes" id="UP001321481">
    <property type="component" value="Unassembled WGS sequence"/>
</dbReference>
<dbReference type="Pfam" id="PF00528">
    <property type="entry name" value="BPD_transp_1"/>
    <property type="match status" value="1"/>
</dbReference>
<evidence type="ECO:0000259" key="9">
    <source>
        <dbReference type="PROSITE" id="PS50928"/>
    </source>
</evidence>
<dbReference type="InterPro" id="IPR000515">
    <property type="entry name" value="MetI-like"/>
</dbReference>
<proteinExistence type="inferred from homology"/>
<evidence type="ECO:0000313" key="10">
    <source>
        <dbReference type="EMBL" id="MDJ1115090.1"/>
    </source>
</evidence>
<dbReference type="RefSeq" id="WP_283716779.1">
    <property type="nucleotide sequence ID" value="NZ_JASJND010000007.1"/>
</dbReference>
<feature type="domain" description="ABC transmembrane type-1" evidence="9">
    <location>
        <begin position="95"/>
        <end position="308"/>
    </location>
</feature>
<comment type="similarity">
    <text evidence="7">Belongs to the binding-protein-dependent transport system permease family.</text>
</comment>
<name>A0ABT6ZG01_9MICO</name>
<feature type="compositionally biased region" description="Basic and acidic residues" evidence="8">
    <location>
        <begin position="1"/>
        <end position="13"/>
    </location>
</feature>
<keyword evidence="3" id="KW-1003">Cell membrane</keyword>
<keyword evidence="4 7" id="KW-0812">Transmembrane</keyword>